<dbReference type="Pfam" id="PF12019">
    <property type="entry name" value="GspH"/>
    <property type="match status" value="1"/>
</dbReference>
<dbReference type="InterPro" id="IPR049875">
    <property type="entry name" value="TypeII_GspH"/>
</dbReference>
<evidence type="ECO:0000313" key="14">
    <source>
        <dbReference type="Proteomes" id="UP001589844"/>
    </source>
</evidence>
<feature type="domain" description="General secretion pathway GspH" evidence="12">
    <location>
        <begin position="41"/>
        <end position="145"/>
    </location>
</feature>
<dbReference type="NCBIfam" id="TIGR01708">
    <property type="entry name" value="typeII_sec_gspH"/>
    <property type="match status" value="1"/>
</dbReference>
<comment type="caution">
    <text evidence="13">The sequence shown here is derived from an EMBL/GenBank/DDBJ whole genome shotgun (WGS) entry which is preliminary data.</text>
</comment>
<organism evidence="13 14">
    <name type="scientific">Undibacterium danionis</name>
    <dbReference type="NCBI Taxonomy" id="1812100"/>
    <lineage>
        <taxon>Bacteria</taxon>
        <taxon>Pseudomonadati</taxon>
        <taxon>Pseudomonadota</taxon>
        <taxon>Betaproteobacteria</taxon>
        <taxon>Burkholderiales</taxon>
        <taxon>Oxalobacteraceae</taxon>
        <taxon>Undibacterium</taxon>
    </lineage>
</organism>
<evidence type="ECO:0000313" key="13">
    <source>
        <dbReference type="EMBL" id="MFC0350780.1"/>
    </source>
</evidence>
<keyword evidence="4" id="KW-0488">Methylation</keyword>
<dbReference type="RefSeq" id="WP_390213304.1">
    <property type="nucleotide sequence ID" value="NZ_JBHLXJ010000014.1"/>
</dbReference>
<keyword evidence="14" id="KW-1185">Reference proteome</keyword>
<evidence type="ECO:0000256" key="1">
    <source>
        <dbReference type="ARBA" id="ARBA00004377"/>
    </source>
</evidence>
<evidence type="ECO:0000256" key="6">
    <source>
        <dbReference type="ARBA" id="ARBA00022692"/>
    </source>
</evidence>
<comment type="similarity">
    <text evidence="9">Belongs to the GSP H family.</text>
</comment>
<protein>
    <recommendedName>
        <fullName evidence="2">Type II secretion system protein H</fullName>
    </recommendedName>
    <alternativeName>
        <fullName evidence="10">General secretion pathway protein H</fullName>
    </alternativeName>
</protein>
<dbReference type="NCBIfam" id="TIGR02532">
    <property type="entry name" value="IV_pilin_GFxxxE"/>
    <property type="match status" value="1"/>
</dbReference>
<dbReference type="InterPro" id="IPR022346">
    <property type="entry name" value="T2SS_GspH"/>
</dbReference>
<gene>
    <name evidence="13" type="primary">gspH</name>
    <name evidence="13" type="ORF">ACFFJH_13230</name>
</gene>
<dbReference type="Pfam" id="PF07963">
    <property type="entry name" value="N_methyl"/>
    <property type="match status" value="1"/>
</dbReference>
<keyword evidence="7 11" id="KW-1133">Transmembrane helix</keyword>
<feature type="transmembrane region" description="Helical" evidence="11">
    <location>
        <begin position="6"/>
        <end position="27"/>
    </location>
</feature>
<dbReference type="SUPFAM" id="SSF54523">
    <property type="entry name" value="Pili subunits"/>
    <property type="match status" value="1"/>
</dbReference>
<keyword evidence="6 11" id="KW-0812">Transmembrane</keyword>
<dbReference type="Gene3D" id="3.55.40.10">
    <property type="entry name" value="minor pseudopilin epsh domain"/>
    <property type="match status" value="1"/>
</dbReference>
<evidence type="ECO:0000256" key="5">
    <source>
        <dbReference type="ARBA" id="ARBA00022519"/>
    </source>
</evidence>
<evidence type="ECO:0000256" key="8">
    <source>
        <dbReference type="ARBA" id="ARBA00023136"/>
    </source>
</evidence>
<sequence length="152" mass="17370">MRQNGFTLLELLVVLVIMGIMLGAVSLSSMQSTKQRLQTDAQRISLLLQLAREEAIVRNRPTAFEVKDKGYQFLVLNENKWEKLEDLDTLRSRDFTYPETKLEIVSNDQQSTSNLRIVFGREPVSRPFLMTLRVAEDQVTINADGVGHFVVE</sequence>
<evidence type="ECO:0000256" key="4">
    <source>
        <dbReference type="ARBA" id="ARBA00022481"/>
    </source>
</evidence>
<dbReference type="Proteomes" id="UP001589844">
    <property type="component" value="Unassembled WGS sequence"/>
</dbReference>
<evidence type="ECO:0000259" key="12">
    <source>
        <dbReference type="Pfam" id="PF12019"/>
    </source>
</evidence>
<evidence type="ECO:0000256" key="10">
    <source>
        <dbReference type="ARBA" id="ARBA00030775"/>
    </source>
</evidence>
<dbReference type="InterPro" id="IPR012902">
    <property type="entry name" value="N_methyl_site"/>
</dbReference>
<dbReference type="InterPro" id="IPR045584">
    <property type="entry name" value="Pilin-like"/>
</dbReference>
<evidence type="ECO:0000256" key="9">
    <source>
        <dbReference type="ARBA" id="ARBA00025772"/>
    </source>
</evidence>
<keyword evidence="3" id="KW-1003">Cell membrane</keyword>
<name>A0ABV6IG21_9BURK</name>
<evidence type="ECO:0000256" key="7">
    <source>
        <dbReference type="ARBA" id="ARBA00022989"/>
    </source>
</evidence>
<keyword evidence="5" id="KW-0997">Cell inner membrane</keyword>
<proteinExistence type="inferred from homology"/>
<evidence type="ECO:0000256" key="11">
    <source>
        <dbReference type="SAM" id="Phobius"/>
    </source>
</evidence>
<dbReference type="EMBL" id="JBHLXJ010000014">
    <property type="protein sequence ID" value="MFC0350780.1"/>
    <property type="molecule type" value="Genomic_DNA"/>
</dbReference>
<evidence type="ECO:0000256" key="2">
    <source>
        <dbReference type="ARBA" id="ARBA00021549"/>
    </source>
</evidence>
<keyword evidence="8 11" id="KW-0472">Membrane</keyword>
<accession>A0ABV6IG21</accession>
<evidence type="ECO:0000256" key="3">
    <source>
        <dbReference type="ARBA" id="ARBA00022475"/>
    </source>
</evidence>
<comment type="subcellular location">
    <subcellularLocation>
        <location evidence="1">Cell inner membrane</location>
        <topology evidence="1">Single-pass membrane protein</topology>
    </subcellularLocation>
</comment>
<reference evidence="13 14" key="1">
    <citation type="submission" date="2024-09" db="EMBL/GenBank/DDBJ databases">
        <authorList>
            <person name="Sun Q."/>
            <person name="Mori K."/>
        </authorList>
    </citation>
    <scope>NUCLEOTIDE SEQUENCE [LARGE SCALE GENOMIC DNA]</scope>
    <source>
        <strain evidence="13 14">CCM 8677</strain>
    </source>
</reference>